<dbReference type="InterPro" id="IPR027079">
    <property type="entry name" value="Tfb1/GTF2H1"/>
</dbReference>
<comment type="caution">
    <text evidence="2">The sequence shown here is derived from an EMBL/GenBank/DDBJ whole genome shotgun (WGS) entry which is preliminary data.</text>
</comment>
<protein>
    <recommendedName>
        <fullName evidence="1">TFIIH p62 subunit N-terminal domain-containing protein</fullName>
    </recommendedName>
</protein>
<dbReference type="GO" id="GO:0000439">
    <property type="term" value="C:transcription factor TFIIH core complex"/>
    <property type="evidence" value="ECO:0007669"/>
    <property type="project" value="InterPro"/>
</dbReference>
<dbReference type="GO" id="GO:0006351">
    <property type="term" value="P:DNA-templated transcription"/>
    <property type="evidence" value="ECO:0007669"/>
    <property type="project" value="InterPro"/>
</dbReference>
<proteinExistence type="predicted"/>
<dbReference type="EMBL" id="NBIV01000037">
    <property type="protein sequence ID" value="PXF46504.1"/>
    <property type="molecule type" value="Genomic_DNA"/>
</dbReference>
<dbReference type="CDD" id="cd13229">
    <property type="entry name" value="PH_TFIIH"/>
    <property type="match status" value="1"/>
</dbReference>
<sequence>MSEFEIERRCSFEKRPGIVHLSATHLVWTPNSAADGRELRVPFTAISQFQVSKEGSAKKAMIRLTCSDRPNKITLDFATSFTDRDAVRDLLNRLQSAPAPAPPPIHAPPAQPLTARQRLWRTALLKRKDVRQMHQRLVLSRAVSEDVFWKGMKFRYTPKAEPRNPTEPLEHADLLHETGVPSDAFTPSPSCDDLKWDTVPTPAQRHHIFLAFPAVKRAFLQRNATFDDHHLWALFSASSMAPRSARVRSKRDTVRAGEADAFFAPYQAREAERAQKEREQSVRNLHSDIAINRFDDHRTEHVQDPHPPKRARVSDALRLMRMVNTHGSMIVGEGWKDTLERPLEDLVDQPPRPFTKLAVQESATKREAHAIDHGIALAFSDAMTHWSADVARFSEPIHTSGQILHKLVKSMRP</sequence>
<dbReference type="InterPro" id="IPR011993">
    <property type="entry name" value="PH-like_dom_sf"/>
</dbReference>
<dbReference type="GO" id="GO:0006289">
    <property type="term" value="P:nucleotide-excision repair"/>
    <property type="evidence" value="ECO:0007669"/>
    <property type="project" value="InterPro"/>
</dbReference>
<dbReference type="STRING" id="448386.A0A2V3IWI1"/>
<dbReference type="Proteomes" id="UP000247409">
    <property type="component" value="Unassembled WGS sequence"/>
</dbReference>
<evidence type="ECO:0000313" key="3">
    <source>
        <dbReference type="Proteomes" id="UP000247409"/>
    </source>
</evidence>
<dbReference type="Gene3D" id="2.30.29.30">
    <property type="entry name" value="Pleckstrin-homology domain (PH domain)/Phosphotyrosine-binding domain (PTB)"/>
    <property type="match status" value="1"/>
</dbReference>
<dbReference type="PANTHER" id="PTHR12856">
    <property type="entry name" value="TRANSCRIPTION INITIATION FACTOR IIH-RELATED"/>
    <property type="match status" value="1"/>
</dbReference>
<dbReference type="InterPro" id="IPR013876">
    <property type="entry name" value="TFIIH_BTF_p62_N"/>
</dbReference>
<keyword evidence="3" id="KW-1185">Reference proteome</keyword>
<dbReference type="Pfam" id="PF08567">
    <property type="entry name" value="PH_TFIIH"/>
    <property type="match status" value="1"/>
</dbReference>
<gene>
    <name evidence="2" type="ORF">BWQ96_03739</name>
</gene>
<reference evidence="2 3" key="1">
    <citation type="journal article" date="2018" name="Mol. Biol. Evol.">
        <title>Analysis of the draft genome of the red seaweed Gracilariopsis chorda provides insights into genome size evolution in Rhodophyta.</title>
        <authorList>
            <person name="Lee J."/>
            <person name="Yang E.C."/>
            <person name="Graf L."/>
            <person name="Yang J.H."/>
            <person name="Qiu H."/>
            <person name="Zel Zion U."/>
            <person name="Chan C.X."/>
            <person name="Stephens T.G."/>
            <person name="Weber A.P.M."/>
            <person name="Boo G.H."/>
            <person name="Boo S.M."/>
            <person name="Kim K.M."/>
            <person name="Shin Y."/>
            <person name="Jung M."/>
            <person name="Lee S.J."/>
            <person name="Yim H.S."/>
            <person name="Lee J.H."/>
            <person name="Bhattacharya D."/>
            <person name="Yoon H.S."/>
        </authorList>
    </citation>
    <scope>NUCLEOTIDE SEQUENCE [LARGE SCALE GENOMIC DNA]</scope>
    <source>
        <strain evidence="2 3">SKKU-2015</strain>
        <tissue evidence="2">Whole body</tissue>
    </source>
</reference>
<feature type="domain" description="TFIIH p62 subunit N-terminal" evidence="1">
    <location>
        <begin position="11"/>
        <end position="91"/>
    </location>
</feature>
<dbReference type="SUPFAM" id="SSF50729">
    <property type="entry name" value="PH domain-like"/>
    <property type="match status" value="1"/>
</dbReference>
<organism evidence="2 3">
    <name type="scientific">Gracilariopsis chorda</name>
    <dbReference type="NCBI Taxonomy" id="448386"/>
    <lineage>
        <taxon>Eukaryota</taxon>
        <taxon>Rhodophyta</taxon>
        <taxon>Florideophyceae</taxon>
        <taxon>Rhodymeniophycidae</taxon>
        <taxon>Gracilariales</taxon>
        <taxon>Gracilariaceae</taxon>
        <taxon>Gracilariopsis</taxon>
    </lineage>
</organism>
<accession>A0A2V3IWI1</accession>
<dbReference type="AlphaFoldDB" id="A0A2V3IWI1"/>
<name>A0A2V3IWI1_9FLOR</name>
<dbReference type="OrthoDB" id="360521at2759"/>
<evidence type="ECO:0000259" key="1">
    <source>
        <dbReference type="Pfam" id="PF08567"/>
    </source>
</evidence>
<evidence type="ECO:0000313" key="2">
    <source>
        <dbReference type="EMBL" id="PXF46504.1"/>
    </source>
</evidence>